<dbReference type="InterPro" id="IPR001128">
    <property type="entry name" value="Cyt_P450"/>
</dbReference>
<keyword evidence="3 8" id="KW-0349">Heme</keyword>
<gene>
    <name evidence="9" type="primary">cyp130</name>
    <name evidence="9" type="ORF">MBOT_24500</name>
</gene>
<keyword evidence="7 8" id="KW-0503">Monooxygenase</keyword>
<evidence type="ECO:0000313" key="9">
    <source>
        <dbReference type="EMBL" id="GFG75085.1"/>
    </source>
</evidence>
<evidence type="ECO:0000256" key="5">
    <source>
        <dbReference type="ARBA" id="ARBA00023002"/>
    </source>
</evidence>
<evidence type="ECO:0000256" key="1">
    <source>
        <dbReference type="ARBA" id="ARBA00001971"/>
    </source>
</evidence>
<dbReference type="FunFam" id="1.10.630.10:FF:000018">
    <property type="entry name" value="Cytochrome P450 monooxygenase"/>
    <property type="match status" value="1"/>
</dbReference>
<evidence type="ECO:0000313" key="10">
    <source>
        <dbReference type="Proteomes" id="UP000465361"/>
    </source>
</evidence>
<reference evidence="9 10" key="1">
    <citation type="journal article" date="2019" name="Emerg. Microbes Infect.">
        <title>Comprehensive subspecies identification of 175 nontuberculous mycobacteria species based on 7547 genomic profiles.</title>
        <authorList>
            <person name="Matsumoto Y."/>
            <person name="Kinjo T."/>
            <person name="Motooka D."/>
            <person name="Nabeya D."/>
            <person name="Jung N."/>
            <person name="Uechi K."/>
            <person name="Horii T."/>
            <person name="Iida T."/>
            <person name="Fujita J."/>
            <person name="Nakamura S."/>
        </authorList>
    </citation>
    <scope>NUCLEOTIDE SEQUENCE [LARGE SCALE GENOMIC DNA]</scope>
    <source>
        <strain evidence="9 10">JCM 17322</strain>
    </source>
</reference>
<dbReference type="PANTHER" id="PTHR46696:SF4">
    <property type="entry name" value="BIOTIN BIOSYNTHESIS CYTOCHROME P450"/>
    <property type="match status" value="1"/>
</dbReference>
<dbReference type="GO" id="GO:0036199">
    <property type="term" value="F:cholest-4-en-3-one 26-monooxygenase activity"/>
    <property type="evidence" value="ECO:0007669"/>
    <property type="project" value="TreeGrafter"/>
</dbReference>
<dbReference type="AlphaFoldDB" id="A0A7I9XZ39"/>
<comment type="cofactor">
    <cofactor evidence="1">
        <name>heme</name>
        <dbReference type="ChEBI" id="CHEBI:30413"/>
    </cofactor>
</comment>
<dbReference type="Proteomes" id="UP000465361">
    <property type="component" value="Unassembled WGS sequence"/>
</dbReference>
<evidence type="ECO:0000256" key="8">
    <source>
        <dbReference type="RuleBase" id="RU000461"/>
    </source>
</evidence>
<sequence length="405" mass="44349">MSVSHAAHFQLATAETWADPWAMYKALRDHDPVHHVVPEDRPDHDYYVLSRHADVWNAARDHETFSSAQGLTVNYSELELIGLQDNPPMVMQDPPVHTAFRKLVSRGFTPRQVETVRPRVRQFVIERIERLRANGGGDIVAELFKPLPSMVVAHYLGVPEEDRTQFDGWTQAIVAANTAQAGLATAGDAVAAMMAYFSELIERRRTQPEDDTLSHLVAAGVGADGDVAGTLSVLAFAFTMVTGGNDTTTGMLGGSMPLLHQRPDQRRLLAQNPALIPDAVEELLRLTSPVQGLARTATRDVRIGDTTIPAGRKVLLLYGSANRDERQYGPDAGELDVTRCPRNILTFSHGAHHCLGAAAARMQSQVALTELLARCPNFEVDESAIVWADGSYVRRPLSVPLTVKS</sequence>
<keyword evidence="10" id="KW-1185">Reference proteome</keyword>
<evidence type="ECO:0000256" key="3">
    <source>
        <dbReference type="ARBA" id="ARBA00022617"/>
    </source>
</evidence>
<comment type="caution">
    <text evidence="9">The sequence shown here is derived from an EMBL/GenBank/DDBJ whole genome shotgun (WGS) entry which is preliminary data.</text>
</comment>
<keyword evidence="4 8" id="KW-0479">Metal-binding</keyword>
<dbReference type="EMBL" id="BLKW01000004">
    <property type="protein sequence ID" value="GFG75085.1"/>
    <property type="molecule type" value="Genomic_DNA"/>
</dbReference>
<dbReference type="PRINTS" id="PR00359">
    <property type="entry name" value="BP450"/>
</dbReference>
<dbReference type="Gene3D" id="1.10.630.10">
    <property type="entry name" value="Cytochrome P450"/>
    <property type="match status" value="1"/>
</dbReference>
<evidence type="ECO:0000256" key="6">
    <source>
        <dbReference type="ARBA" id="ARBA00023004"/>
    </source>
</evidence>
<evidence type="ECO:0000256" key="2">
    <source>
        <dbReference type="ARBA" id="ARBA00010617"/>
    </source>
</evidence>
<proteinExistence type="inferred from homology"/>
<dbReference type="PANTHER" id="PTHR46696">
    <property type="entry name" value="P450, PUTATIVE (EUROFUNG)-RELATED"/>
    <property type="match status" value="1"/>
</dbReference>
<dbReference type="InterPro" id="IPR017972">
    <property type="entry name" value="Cyt_P450_CS"/>
</dbReference>
<organism evidence="9 10">
    <name type="scientific">Mycobacterium botniense</name>
    <dbReference type="NCBI Taxonomy" id="84962"/>
    <lineage>
        <taxon>Bacteria</taxon>
        <taxon>Bacillati</taxon>
        <taxon>Actinomycetota</taxon>
        <taxon>Actinomycetes</taxon>
        <taxon>Mycobacteriales</taxon>
        <taxon>Mycobacteriaceae</taxon>
        <taxon>Mycobacterium</taxon>
    </lineage>
</organism>
<dbReference type="GO" id="GO:0020037">
    <property type="term" value="F:heme binding"/>
    <property type="evidence" value="ECO:0007669"/>
    <property type="project" value="InterPro"/>
</dbReference>
<evidence type="ECO:0000256" key="4">
    <source>
        <dbReference type="ARBA" id="ARBA00022723"/>
    </source>
</evidence>
<keyword evidence="6 8" id="KW-0408">Iron</keyword>
<dbReference type="GO" id="GO:0006707">
    <property type="term" value="P:cholesterol catabolic process"/>
    <property type="evidence" value="ECO:0007669"/>
    <property type="project" value="TreeGrafter"/>
</dbReference>
<dbReference type="CDD" id="cd11078">
    <property type="entry name" value="CYP130-like"/>
    <property type="match status" value="1"/>
</dbReference>
<dbReference type="RefSeq" id="WP_371869020.1">
    <property type="nucleotide sequence ID" value="NZ_BLKW01000004.1"/>
</dbReference>
<dbReference type="InterPro" id="IPR036396">
    <property type="entry name" value="Cyt_P450_sf"/>
</dbReference>
<dbReference type="GO" id="GO:0005506">
    <property type="term" value="F:iron ion binding"/>
    <property type="evidence" value="ECO:0007669"/>
    <property type="project" value="InterPro"/>
</dbReference>
<keyword evidence="5 8" id="KW-0560">Oxidoreductase</keyword>
<dbReference type="Pfam" id="PF00067">
    <property type="entry name" value="p450"/>
    <property type="match status" value="1"/>
</dbReference>
<evidence type="ECO:0000256" key="7">
    <source>
        <dbReference type="ARBA" id="ARBA00023033"/>
    </source>
</evidence>
<dbReference type="SUPFAM" id="SSF48264">
    <property type="entry name" value="Cytochrome P450"/>
    <property type="match status" value="1"/>
</dbReference>
<name>A0A7I9XZ39_9MYCO</name>
<dbReference type="PROSITE" id="PS00086">
    <property type="entry name" value="CYTOCHROME_P450"/>
    <property type="match status" value="1"/>
</dbReference>
<dbReference type="InterPro" id="IPR002397">
    <property type="entry name" value="Cyt_P450_B"/>
</dbReference>
<comment type="similarity">
    <text evidence="2 8">Belongs to the cytochrome P450 family.</text>
</comment>
<dbReference type="GO" id="GO:0008395">
    <property type="term" value="F:steroid hydroxylase activity"/>
    <property type="evidence" value="ECO:0007669"/>
    <property type="project" value="TreeGrafter"/>
</dbReference>
<accession>A0A7I9XZ39</accession>
<protein>
    <submittedName>
        <fullName evidence="9">Cytochrome P450 130</fullName>
    </submittedName>
</protein>